<feature type="domain" description="Glyoxalase-like" evidence="1">
    <location>
        <begin position="8"/>
        <end position="123"/>
    </location>
</feature>
<dbReference type="SUPFAM" id="SSF54593">
    <property type="entry name" value="Glyoxalase/Bleomycin resistance protein/Dihydroxybiphenyl dioxygenase"/>
    <property type="match status" value="1"/>
</dbReference>
<dbReference type="RefSeq" id="WP_344777430.1">
    <property type="nucleotide sequence ID" value="NZ_BAABAH010000013.1"/>
</dbReference>
<dbReference type="EMBL" id="BAABAH010000013">
    <property type="protein sequence ID" value="GAA3828929.1"/>
    <property type="molecule type" value="Genomic_DNA"/>
</dbReference>
<dbReference type="InterPro" id="IPR029068">
    <property type="entry name" value="Glyas_Bleomycin-R_OHBP_Dase"/>
</dbReference>
<evidence type="ECO:0000313" key="3">
    <source>
        <dbReference type="Proteomes" id="UP001501821"/>
    </source>
</evidence>
<gene>
    <name evidence="2" type="ORF">GCM10022242_32880</name>
</gene>
<proteinExistence type="predicted"/>
<dbReference type="CDD" id="cd06587">
    <property type="entry name" value="VOC"/>
    <property type="match status" value="1"/>
</dbReference>
<organism evidence="2 3">
    <name type="scientific">Nocardioides panacisoli</name>
    <dbReference type="NCBI Taxonomy" id="627624"/>
    <lineage>
        <taxon>Bacteria</taxon>
        <taxon>Bacillati</taxon>
        <taxon>Actinomycetota</taxon>
        <taxon>Actinomycetes</taxon>
        <taxon>Propionibacteriales</taxon>
        <taxon>Nocardioidaceae</taxon>
        <taxon>Nocardioides</taxon>
    </lineage>
</organism>
<protein>
    <submittedName>
        <fullName evidence="2">VOC family protein</fullName>
    </submittedName>
</protein>
<dbReference type="PANTHER" id="PTHR35908">
    <property type="entry name" value="HYPOTHETICAL FUSION PROTEIN"/>
    <property type="match status" value="1"/>
</dbReference>
<evidence type="ECO:0000259" key="1">
    <source>
        <dbReference type="Pfam" id="PF18029"/>
    </source>
</evidence>
<dbReference type="Proteomes" id="UP001501821">
    <property type="component" value="Unassembled WGS sequence"/>
</dbReference>
<sequence>MTSTISHTTIDCRNAYELSEWWKPVLGYTDLPDDPNLPGHVECMIVDPGGAGPRLLFIEVPEAKSVKNRVHLDVRPTDRTRDEEVARLLDEGATQVEDHRGIRGDGTGWVTLADPEGNEFCVLRSRAEVESA</sequence>
<dbReference type="Pfam" id="PF18029">
    <property type="entry name" value="Glyoxalase_6"/>
    <property type="match status" value="1"/>
</dbReference>
<reference evidence="3" key="1">
    <citation type="journal article" date="2019" name="Int. J. Syst. Evol. Microbiol.">
        <title>The Global Catalogue of Microorganisms (GCM) 10K type strain sequencing project: providing services to taxonomists for standard genome sequencing and annotation.</title>
        <authorList>
            <consortium name="The Broad Institute Genomics Platform"/>
            <consortium name="The Broad Institute Genome Sequencing Center for Infectious Disease"/>
            <person name="Wu L."/>
            <person name="Ma J."/>
        </authorList>
    </citation>
    <scope>NUCLEOTIDE SEQUENCE [LARGE SCALE GENOMIC DNA]</scope>
    <source>
        <strain evidence="3">JCM 16953</strain>
    </source>
</reference>
<dbReference type="InterPro" id="IPR041581">
    <property type="entry name" value="Glyoxalase_6"/>
</dbReference>
<keyword evidence="3" id="KW-1185">Reference proteome</keyword>
<name>A0ABP7IXX6_9ACTN</name>
<evidence type="ECO:0000313" key="2">
    <source>
        <dbReference type="EMBL" id="GAA3828929.1"/>
    </source>
</evidence>
<comment type="caution">
    <text evidence="2">The sequence shown here is derived from an EMBL/GenBank/DDBJ whole genome shotgun (WGS) entry which is preliminary data.</text>
</comment>
<dbReference type="PANTHER" id="PTHR35908:SF1">
    <property type="entry name" value="CONSERVED PROTEIN"/>
    <property type="match status" value="1"/>
</dbReference>
<dbReference type="Gene3D" id="3.10.180.10">
    <property type="entry name" value="2,3-Dihydroxybiphenyl 1,2-Dioxygenase, domain 1"/>
    <property type="match status" value="1"/>
</dbReference>
<accession>A0ABP7IXX6</accession>